<reference evidence="3 4" key="1">
    <citation type="submission" date="2017-05" db="EMBL/GenBank/DDBJ databases">
        <title>Streptomyces alboflavus Genome sequencing and assembly.</title>
        <authorList>
            <person name="Wang Y."/>
            <person name="Du B."/>
            <person name="Ding Y."/>
            <person name="Liu H."/>
            <person name="Hou Q."/>
            <person name="Liu K."/>
            <person name="Wang C."/>
            <person name="Yao L."/>
        </authorList>
    </citation>
    <scope>NUCLEOTIDE SEQUENCE [LARGE SCALE GENOMIC DNA]</scope>
    <source>
        <strain evidence="3 4">MDJK44</strain>
    </source>
</reference>
<protein>
    <recommendedName>
        <fullName evidence="5">Lipoprotein</fullName>
    </recommendedName>
</protein>
<evidence type="ECO:0000256" key="1">
    <source>
        <dbReference type="SAM" id="MobiDB-lite"/>
    </source>
</evidence>
<keyword evidence="2" id="KW-0732">Signal</keyword>
<feature type="compositionally biased region" description="Gly residues" evidence="1">
    <location>
        <begin position="75"/>
        <end position="98"/>
    </location>
</feature>
<dbReference type="Proteomes" id="UP000195880">
    <property type="component" value="Chromosome"/>
</dbReference>
<dbReference type="RefSeq" id="WP_087885687.1">
    <property type="nucleotide sequence ID" value="NZ_CP021748.1"/>
</dbReference>
<dbReference type="KEGG" id="salf:SMD44_05583"/>
<keyword evidence="4" id="KW-1185">Reference proteome</keyword>
<dbReference type="PROSITE" id="PS51257">
    <property type="entry name" value="PROKAR_LIPOPROTEIN"/>
    <property type="match status" value="1"/>
</dbReference>
<dbReference type="AlphaFoldDB" id="A0A1Z1WI36"/>
<name>A0A1Z1WI36_9ACTN</name>
<evidence type="ECO:0000313" key="3">
    <source>
        <dbReference type="EMBL" id="ARX86114.1"/>
    </source>
</evidence>
<evidence type="ECO:0008006" key="5">
    <source>
        <dbReference type="Google" id="ProtNLM"/>
    </source>
</evidence>
<evidence type="ECO:0000313" key="4">
    <source>
        <dbReference type="Proteomes" id="UP000195880"/>
    </source>
</evidence>
<feature type="chain" id="PRO_5039464722" description="Lipoprotein" evidence="2">
    <location>
        <begin position="22"/>
        <end position="211"/>
    </location>
</feature>
<accession>A0A1Z1WI36</accession>
<sequence>MRVRRAVGAAALALTAVAVLSGCTDDPEDKAFGGGDAPAPPTMPNMPSPSLSPYPSGLPDTPGTSSGGSSDSGGLSSGGSSGSGGLSSGGSSGSGGLSSGSSGQPTYDSNALGEVIGQNCDYERTSGRITYDVDIQNSSSDQAFRYSFSVVFKVGQTPSSAVASRTLAYRSDTVTVSSGGDRTVEMHAPYSTNDRLVYSCQVTSARKYPAS</sequence>
<proteinExistence type="predicted"/>
<dbReference type="EMBL" id="CP021748">
    <property type="protein sequence ID" value="ARX86114.1"/>
    <property type="molecule type" value="Genomic_DNA"/>
</dbReference>
<gene>
    <name evidence="3" type="ORF">SMD44_05583</name>
</gene>
<dbReference type="OrthoDB" id="4231128at2"/>
<feature type="compositionally biased region" description="Low complexity" evidence="1">
    <location>
        <begin position="53"/>
        <end position="74"/>
    </location>
</feature>
<organism evidence="3 4">
    <name type="scientific">Streptomyces alboflavus</name>
    <dbReference type="NCBI Taxonomy" id="67267"/>
    <lineage>
        <taxon>Bacteria</taxon>
        <taxon>Bacillati</taxon>
        <taxon>Actinomycetota</taxon>
        <taxon>Actinomycetes</taxon>
        <taxon>Kitasatosporales</taxon>
        <taxon>Streptomycetaceae</taxon>
        <taxon>Streptomyces</taxon>
    </lineage>
</organism>
<feature type="region of interest" description="Disordered" evidence="1">
    <location>
        <begin position="23"/>
        <end position="110"/>
    </location>
</feature>
<feature type="compositionally biased region" description="Pro residues" evidence="1">
    <location>
        <begin position="38"/>
        <end position="52"/>
    </location>
</feature>
<evidence type="ECO:0000256" key="2">
    <source>
        <dbReference type="SAM" id="SignalP"/>
    </source>
</evidence>
<feature type="signal peptide" evidence="2">
    <location>
        <begin position="1"/>
        <end position="21"/>
    </location>
</feature>